<comment type="caution">
    <text evidence="12">The sequence shown here is derived from an EMBL/GenBank/DDBJ whole genome shotgun (WGS) entry which is preliminary data.</text>
</comment>
<evidence type="ECO:0000313" key="13">
    <source>
        <dbReference type="Proteomes" id="UP000290848"/>
    </source>
</evidence>
<keyword evidence="6" id="KW-0902">Two-component regulatory system</keyword>
<dbReference type="Pfam" id="PF00989">
    <property type="entry name" value="PAS"/>
    <property type="match status" value="2"/>
</dbReference>
<dbReference type="InterPro" id="IPR036890">
    <property type="entry name" value="HATPase_C_sf"/>
</dbReference>
<dbReference type="CDD" id="cd00130">
    <property type="entry name" value="PAS"/>
    <property type="match status" value="2"/>
</dbReference>
<evidence type="ECO:0000313" key="12">
    <source>
        <dbReference type="EMBL" id="RXF70060.1"/>
    </source>
</evidence>
<dbReference type="PROSITE" id="PS50109">
    <property type="entry name" value="HIS_KIN"/>
    <property type="match status" value="1"/>
</dbReference>
<dbReference type="AlphaFoldDB" id="A0A4Q0MA06"/>
<dbReference type="FunFam" id="3.30.565.10:FF:000006">
    <property type="entry name" value="Sensor histidine kinase WalK"/>
    <property type="match status" value="1"/>
</dbReference>
<keyword evidence="3" id="KW-0597">Phosphoprotein</keyword>
<dbReference type="InterPro" id="IPR036097">
    <property type="entry name" value="HisK_dim/P_sf"/>
</dbReference>
<dbReference type="PRINTS" id="PR00344">
    <property type="entry name" value="BCTRLSENSOR"/>
</dbReference>
<dbReference type="PROSITE" id="PS50113">
    <property type="entry name" value="PAC"/>
    <property type="match status" value="2"/>
</dbReference>
<dbReference type="GO" id="GO:0006355">
    <property type="term" value="P:regulation of DNA-templated transcription"/>
    <property type="evidence" value="ECO:0007669"/>
    <property type="project" value="InterPro"/>
</dbReference>
<dbReference type="SMART" id="SM00091">
    <property type="entry name" value="PAS"/>
    <property type="match status" value="2"/>
</dbReference>
<dbReference type="Proteomes" id="UP000290848">
    <property type="component" value="Unassembled WGS sequence"/>
</dbReference>
<dbReference type="PANTHER" id="PTHR43047:SF72">
    <property type="entry name" value="OSMOSENSING HISTIDINE PROTEIN KINASE SLN1"/>
    <property type="match status" value="1"/>
</dbReference>
<evidence type="ECO:0000256" key="8">
    <source>
        <dbReference type="SAM" id="Coils"/>
    </source>
</evidence>
<evidence type="ECO:0000256" key="5">
    <source>
        <dbReference type="ARBA" id="ARBA00022777"/>
    </source>
</evidence>
<evidence type="ECO:0000256" key="7">
    <source>
        <dbReference type="ARBA" id="ARBA00023136"/>
    </source>
</evidence>
<evidence type="ECO:0000259" key="11">
    <source>
        <dbReference type="PROSITE" id="PS50113"/>
    </source>
</evidence>
<dbReference type="InterPro" id="IPR035965">
    <property type="entry name" value="PAS-like_dom_sf"/>
</dbReference>
<name>A0A4Q0MA06_9SPHI</name>
<feature type="domain" description="Histidine kinase" evidence="9">
    <location>
        <begin position="277"/>
        <end position="491"/>
    </location>
</feature>
<evidence type="ECO:0000259" key="10">
    <source>
        <dbReference type="PROSITE" id="PS50112"/>
    </source>
</evidence>
<dbReference type="SMART" id="SM00086">
    <property type="entry name" value="PAC"/>
    <property type="match status" value="2"/>
</dbReference>
<feature type="domain" description="PAC" evidence="11">
    <location>
        <begin position="207"/>
        <end position="259"/>
    </location>
</feature>
<dbReference type="PROSITE" id="PS50112">
    <property type="entry name" value="PAS"/>
    <property type="match status" value="2"/>
</dbReference>
<dbReference type="SMART" id="SM00387">
    <property type="entry name" value="HATPase_c"/>
    <property type="match status" value="1"/>
</dbReference>
<sequence>MQDAHEIVNPDLIRLSSIIFSAEDAIISRNIEGFIDGWNPAAERIFGFTSAEALGQHISMIIPPRQQEREDQLAIRVLNGERVGHFSASRLTKGGRKINVSVNLSPVHNKDGSITGLAMIARDISSWQKQAEEKQAMLAAIVNSADDAIISKNLNGFITSWNPGAQAIFGYTEEEVIGKHITILIPPEKRQEEDYIISCITKGRKVEHFQTTRITKYGKEIKVSLTVSPIKNRQGQVIGASKIARDITEQVAIQAQLEQQTEKLKELNRAKDEFIGMASHELKTPLTSIKAYVQLLERQLKGEAQTALSITKTIRHVNKLSGLISDLLDVSRIEAGKLQLDFISFPLGAFLLEVIDSVQHTTVTHVIECKCDIGELNVYADRQRIEQVLTNLLTNAAKYSPKADKIVVEAVRTGNDLIISVRDYGIGIPQAELDNVFSRFYRVKELHPSFSGLGIGLFISQEIIQRHHGRIWVESQEGSGSTFYFSIPAFKRKEE</sequence>
<evidence type="ECO:0000256" key="3">
    <source>
        <dbReference type="ARBA" id="ARBA00022553"/>
    </source>
</evidence>
<gene>
    <name evidence="12" type="ORF">EKH83_09235</name>
</gene>
<dbReference type="InterPro" id="IPR003594">
    <property type="entry name" value="HATPase_dom"/>
</dbReference>
<dbReference type="Gene3D" id="3.30.450.20">
    <property type="entry name" value="PAS domain"/>
    <property type="match status" value="2"/>
</dbReference>
<dbReference type="GO" id="GO:0000155">
    <property type="term" value="F:phosphorelay sensor kinase activity"/>
    <property type="evidence" value="ECO:0007669"/>
    <property type="project" value="InterPro"/>
</dbReference>
<dbReference type="InterPro" id="IPR003661">
    <property type="entry name" value="HisK_dim/P_dom"/>
</dbReference>
<protein>
    <recommendedName>
        <fullName evidence="2">histidine kinase</fullName>
        <ecNumber evidence="2">2.7.13.3</ecNumber>
    </recommendedName>
</protein>
<dbReference type="GO" id="GO:0009927">
    <property type="term" value="F:histidine phosphotransfer kinase activity"/>
    <property type="evidence" value="ECO:0007669"/>
    <property type="project" value="TreeGrafter"/>
</dbReference>
<dbReference type="GO" id="GO:0005886">
    <property type="term" value="C:plasma membrane"/>
    <property type="evidence" value="ECO:0007669"/>
    <property type="project" value="TreeGrafter"/>
</dbReference>
<dbReference type="Gene3D" id="1.10.287.130">
    <property type="match status" value="1"/>
</dbReference>
<keyword evidence="8" id="KW-0175">Coiled coil</keyword>
<dbReference type="Gene3D" id="3.30.565.10">
    <property type="entry name" value="Histidine kinase-like ATPase, C-terminal domain"/>
    <property type="match status" value="1"/>
</dbReference>
<dbReference type="CDD" id="cd00075">
    <property type="entry name" value="HATPase"/>
    <property type="match status" value="1"/>
</dbReference>
<feature type="domain" description="PAC" evidence="11">
    <location>
        <begin position="82"/>
        <end position="136"/>
    </location>
</feature>
<dbReference type="EMBL" id="RXOC01000005">
    <property type="protein sequence ID" value="RXF70060.1"/>
    <property type="molecule type" value="Genomic_DNA"/>
</dbReference>
<dbReference type="NCBIfam" id="TIGR00229">
    <property type="entry name" value="sensory_box"/>
    <property type="match status" value="2"/>
</dbReference>
<dbReference type="Pfam" id="PF00512">
    <property type="entry name" value="HisKA"/>
    <property type="match status" value="1"/>
</dbReference>
<comment type="catalytic activity">
    <reaction evidence="1">
        <text>ATP + protein L-histidine = ADP + protein N-phospho-L-histidine.</text>
        <dbReference type="EC" id="2.7.13.3"/>
    </reaction>
</comment>
<proteinExistence type="predicted"/>
<dbReference type="SUPFAM" id="SSF47384">
    <property type="entry name" value="Homodimeric domain of signal transducing histidine kinase"/>
    <property type="match status" value="1"/>
</dbReference>
<dbReference type="InterPro" id="IPR004358">
    <property type="entry name" value="Sig_transdc_His_kin-like_C"/>
</dbReference>
<dbReference type="FunFam" id="1.10.287.130:FF:000001">
    <property type="entry name" value="Two-component sensor histidine kinase"/>
    <property type="match status" value="1"/>
</dbReference>
<feature type="coiled-coil region" evidence="8">
    <location>
        <begin position="250"/>
        <end position="277"/>
    </location>
</feature>
<accession>A0A4Q0MA06</accession>
<dbReference type="CDD" id="cd00082">
    <property type="entry name" value="HisKA"/>
    <property type="match status" value="1"/>
</dbReference>
<dbReference type="InterPro" id="IPR013767">
    <property type="entry name" value="PAS_fold"/>
</dbReference>
<dbReference type="EC" id="2.7.13.3" evidence="2"/>
<organism evidence="12 13">
    <name type="scientific">Arcticibacter tournemirensis</name>
    <dbReference type="NCBI Taxonomy" id="699437"/>
    <lineage>
        <taxon>Bacteria</taxon>
        <taxon>Pseudomonadati</taxon>
        <taxon>Bacteroidota</taxon>
        <taxon>Sphingobacteriia</taxon>
        <taxon>Sphingobacteriales</taxon>
        <taxon>Sphingobacteriaceae</taxon>
        <taxon>Arcticibacter</taxon>
    </lineage>
</organism>
<dbReference type="SMART" id="SM00388">
    <property type="entry name" value="HisKA"/>
    <property type="match status" value="1"/>
</dbReference>
<dbReference type="InterPro" id="IPR000700">
    <property type="entry name" value="PAS-assoc_C"/>
</dbReference>
<dbReference type="InterPro" id="IPR001610">
    <property type="entry name" value="PAC"/>
</dbReference>
<keyword evidence="4" id="KW-0808">Transferase</keyword>
<dbReference type="SUPFAM" id="SSF55785">
    <property type="entry name" value="PYP-like sensor domain (PAS domain)"/>
    <property type="match status" value="2"/>
</dbReference>
<dbReference type="PANTHER" id="PTHR43047">
    <property type="entry name" value="TWO-COMPONENT HISTIDINE PROTEIN KINASE"/>
    <property type="match status" value="1"/>
</dbReference>
<evidence type="ECO:0000256" key="6">
    <source>
        <dbReference type="ARBA" id="ARBA00023012"/>
    </source>
</evidence>
<reference evidence="12 13" key="1">
    <citation type="submission" date="2018-12" db="EMBL/GenBank/DDBJ databases">
        <title>The Draft Genome Sequence of the Soil Bacterium Pedobacter tournemirensis R1.</title>
        <authorList>
            <person name="He J."/>
        </authorList>
    </citation>
    <scope>NUCLEOTIDE SEQUENCE [LARGE SCALE GENOMIC DNA]</scope>
    <source>
        <strain evidence="12 13">R1</strain>
    </source>
</reference>
<feature type="domain" description="PAS" evidence="10">
    <location>
        <begin position="134"/>
        <end position="192"/>
    </location>
</feature>
<dbReference type="SUPFAM" id="SSF55874">
    <property type="entry name" value="ATPase domain of HSP90 chaperone/DNA topoisomerase II/histidine kinase"/>
    <property type="match status" value="1"/>
</dbReference>
<dbReference type="RefSeq" id="WP_128769133.1">
    <property type="nucleotide sequence ID" value="NZ_RXOC01000005.1"/>
</dbReference>
<dbReference type="Pfam" id="PF02518">
    <property type="entry name" value="HATPase_c"/>
    <property type="match status" value="1"/>
</dbReference>
<dbReference type="InterPro" id="IPR005467">
    <property type="entry name" value="His_kinase_dom"/>
</dbReference>
<evidence type="ECO:0000256" key="4">
    <source>
        <dbReference type="ARBA" id="ARBA00022679"/>
    </source>
</evidence>
<evidence type="ECO:0000256" key="1">
    <source>
        <dbReference type="ARBA" id="ARBA00000085"/>
    </source>
</evidence>
<keyword evidence="7" id="KW-0472">Membrane</keyword>
<dbReference type="InterPro" id="IPR000014">
    <property type="entry name" value="PAS"/>
</dbReference>
<evidence type="ECO:0000259" key="9">
    <source>
        <dbReference type="PROSITE" id="PS50109"/>
    </source>
</evidence>
<keyword evidence="5 12" id="KW-0418">Kinase</keyword>
<evidence type="ECO:0000256" key="2">
    <source>
        <dbReference type="ARBA" id="ARBA00012438"/>
    </source>
</evidence>
<feature type="domain" description="PAS" evidence="10">
    <location>
        <begin position="11"/>
        <end position="81"/>
    </location>
</feature>